<evidence type="ECO:0000256" key="1">
    <source>
        <dbReference type="SAM" id="MobiDB-lite"/>
    </source>
</evidence>
<evidence type="ECO:0000313" key="3">
    <source>
        <dbReference type="Proteomes" id="UP001153069"/>
    </source>
</evidence>
<name>A0A9N8DQ81_9STRA</name>
<dbReference type="EMBL" id="CAICTM010000205">
    <property type="protein sequence ID" value="CAB9504736.1"/>
    <property type="molecule type" value="Genomic_DNA"/>
</dbReference>
<accession>A0A9N8DQ81</accession>
<protein>
    <submittedName>
        <fullName evidence="2">Uncharacterized protein</fullName>
    </submittedName>
</protein>
<proteinExistence type="predicted"/>
<feature type="compositionally biased region" description="Basic residues" evidence="1">
    <location>
        <begin position="129"/>
        <end position="140"/>
    </location>
</feature>
<dbReference type="Proteomes" id="UP001153069">
    <property type="component" value="Unassembled WGS sequence"/>
</dbReference>
<dbReference type="AlphaFoldDB" id="A0A9N8DQ81"/>
<gene>
    <name evidence="2" type="ORF">SEMRO_206_G086700.1</name>
</gene>
<sequence length="345" mass="38346">MLQRLQELTGKSTIRVVGCRFCAEVGKTRTCRAAAAGRFRPSNVAAYRRVESSQRTGNGSHLNVLGNLGEANCQPAIELLRVTKPTPTQQEQQHKSPTTTMMAPMTHSCSPFGTAMPWQSPCNKDTIRPRRASGRGLGRNKRTSCLVEGAAAEPLKRRNSRRNVQRSVHFAVDSTSSEEPVQVQVHSFVKSEDKTMLWWSREELVEIGQRDRQLAEEHRPVATEGLQDLWDDSARSAARRGSCGRRRSMDVTIGGEDNSNSILSLDCHGDDDTLRGLEASFILRSICGSRRAMRHGIVNAQKECYQTHPTMKVRILSRTASHLSRASVEFAHKMALEDAKAVAQQ</sequence>
<feature type="region of interest" description="Disordered" evidence="1">
    <location>
        <begin position="120"/>
        <end position="140"/>
    </location>
</feature>
<comment type="caution">
    <text evidence="2">The sequence shown here is derived from an EMBL/GenBank/DDBJ whole genome shotgun (WGS) entry which is preliminary data.</text>
</comment>
<organism evidence="2 3">
    <name type="scientific">Seminavis robusta</name>
    <dbReference type="NCBI Taxonomy" id="568900"/>
    <lineage>
        <taxon>Eukaryota</taxon>
        <taxon>Sar</taxon>
        <taxon>Stramenopiles</taxon>
        <taxon>Ochrophyta</taxon>
        <taxon>Bacillariophyta</taxon>
        <taxon>Bacillariophyceae</taxon>
        <taxon>Bacillariophycidae</taxon>
        <taxon>Naviculales</taxon>
        <taxon>Naviculaceae</taxon>
        <taxon>Seminavis</taxon>
    </lineage>
</organism>
<evidence type="ECO:0000313" key="2">
    <source>
        <dbReference type="EMBL" id="CAB9504736.1"/>
    </source>
</evidence>
<reference evidence="2" key="1">
    <citation type="submission" date="2020-06" db="EMBL/GenBank/DDBJ databases">
        <authorList>
            <consortium name="Plant Systems Biology data submission"/>
        </authorList>
    </citation>
    <scope>NUCLEOTIDE SEQUENCE</scope>
    <source>
        <strain evidence="2">D6</strain>
    </source>
</reference>
<keyword evidence="3" id="KW-1185">Reference proteome</keyword>